<dbReference type="Pfam" id="PF05485">
    <property type="entry name" value="THAP"/>
    <property type="match status" value="1"/>
</dbReference>
<evidence type="ECO:0000256" key="1">
    <source>
        <dbReference type="ARBA" id="ARBA00022723"/>
    </source>
</evidence>
<feature type="compositionally biased region" description="Basic and acidic residues" evidence="6">
    <location>
        <begin position="163"/>
        <end position="173"/>
    </location>
</feature>
<dbReference type="InterPro" id="IPR006612">
    <property type="entry name" value="THAP_Znf"/>
</dbReference>
<reference evidence="8" key="1">
    <citation type="submission" date="2021-12" db="EMBL/GenBank/DDBJ databases">
        <authorList>
            <person name="King R."/>
        </authorList>
    </citation>
    <scope>NUCLEOTIDE SEQUENCE</scope>
</reference>
<keyword evidence="4 5" id="KW-0238">DNA-binding</keyword>
<proteinExistence type="predicted"/>
<keyword evidence="3" id="KW-0862">Zinc</keyword>
<feature type="compositionally biased region" description="Polar residues" evidence="6">
    <location>
        <begin position="112"/>
        <end position="134"/>
    </location>
</feature>
<name>A0ABN8AVW5_CHISP</name>
<evidence type="ECO:0000256" key="2">
    <source>
        <dbReference type="ARBA" id="ARBA00022771"/>
    </source>
</evidence>
<evidence type="ECO:0000256" key="4">
    <source>
        <dbReference type="ARBA" id="ARBA00023125"/>
    </source>
</evidence>
<evidence type="ECO:0000259" key="7">
    <source>
        <dbReference type="PROSITE" id="PS50950"/>
    </source>
</evidence>
<dbReference type="SUPFAM" id="SSF57716">
    <property type="entry name" value="Glucocorticoid receptor-like (DNA-binding domain)"/>
    <property type="match status" value="1"/>
</dbReference>
<organism evidence="8 9">
    <name type="scientific">Chilo suppressalis</name>
    <name type="common">Asiatic rice borer moth</name>
    <dbReference type="NCBI Taxonomy" id="168631"/>
    <lineage>
        <taxon>Eukaryota</taxon>
        <taxon>Metazoa</taxon>
        <taxon>Ecdysozoa</taxon>
        <taxon>Arthropoda</taxon>
        <taxon>Hexapoda</taxon>
        <taxon>Insecta</taxon>
        <taxon>Pterygota</taxon>
        <taxon>Neoptera</taxon>
        <taxon>Endopterygota</taxon>
        <taxon>Lepidoptera</taxon>
        <taxon>Glossata</taxon>
        <taxon>Ditrysia</taxon>
        <taxon>Pyraloidea</taxon>
        <taxon>Crambidae</taxon>
        <taxon>Crambinae</taxon>
        <taxon>Chilo</taxon>
    </lineage>
</organism>
<evidence type="ECO:0000313" key="8">
    <source>
        <dbReference type="EMBL" id="CAH0400298.1"/>
    </source>
</evidence>
<feature type="domain" description="THAP-type" evidence="7">
    <location>
        <begin position="1"/>
        <end position="79"/>
    </location>
</feature>
<evidence type="ECO:0000313" key="9">
    <source>
        <dbReference type="Proteomes" id="UP001153292"/>
    </source>
</evidence>
<dbReference type="InterPro" id="IPR038441">
    <property type="entry name" value="THAP_Znf_sf"/>
</dbReference>
<dbReference type="SMART" id="SM00980">
    <property type="entry name" value="THAP"/>
    <property type="match status" value="1"/>
</dbReference>
<sequence>MHYCAVDGCSSTKRQKHISFFRLPKEEETRKKWLQLIGRPDIATSPTSPNNHFVCSLHFDESMMISVPKLKPDALPMKLLPNCSRLISYDEKSTQTDELKIDISSALIYSTDNKSSGQSASDSMRTDNPQTSVPLSPATRKRKPREPKDTETKRRKQQNGTLELEKDAPKQKL</sequence>
<dbReference type="InterPro" id="IPR026516">
    <property type="entry name" value="THAP1/10"/>
</dbReference>
<feature type="region of interest" description="Disordered" evidence="6">
    <location>
        <begin position="112"/>
        <end position="173"/>
    </location>
</feature>
<evidence type="ECO:0000256" key="5">
    <source>
        <dbReference type="PROSITE-ProRule" id="PRU00309"/>
    </source>
</evidence>
<accession>A0ABN8AVW5</accession>
<evidence type="ECO:0000256" key="6">
    <source>
        <dbReference type="SAM" id="MobiDB-lite"/>
    </source>
</evidence>
<dbReference type="Proteomes" id="UP001153292">
    <property type="component" value="Chromosome 17"/>
</dbReference>
<protein>
    <recommendedName>
        <fullName evidence="7">THAP-type domain-containing protein</fullName>
    </recommendedName>
</protein>
<gene>
    <name evidence="8" type="ORF">CHILSU_LOCUS3489</name>
</gene>
<dbReference type="SMART" id="SM00692">
    <property type="entry name" value="DM3"/>
    <property type="match status" value="1"/>
</dbReference>
<evidence type="ECO:0000256" key="3">
    <source>
        <dbReference type="ARBA" id="ARBA00022833"/>
    </source>
</evidence>
<dbReference type="PANTHER" id="PTHR46600">
    <property type="entry name" value="THAP DOMAIN-CONTAINING"/>
    <property type="match status" value="1"/>
</dbReference>
<keyword evidence="2 5" id="KW-0863">Zinc-finger</keyword>
<keyword evidence="1" id="KW-0479">Metal-binding</keyword>
<dbReference type="EMBL" id="OU963910">
    <property type="protein sequence ID" value="CAH0400298.1"/>
    <property type="molecule type" value="Genomic_DNA"/>
</dbReference>
<keyword evidence="9" id="KW-1185">Reference proteome</keyword>
<dbReference type="PANTHER" id="PTHR46600:SF11">
    <property type="entry name" value="THAP DOMAIN-CONTAINING PROTEIN 10"/>
    <property type="match status" value="1"/>
</dbReference>
<dbReference type="Gene3D" id="6.20.210.20">
    <property type="entry name" value="THAP domain"/>
    <property type="match status" value="1"/>
</dbReference>
<dbReference type="PROSITE" id="PS50950">
    <property type="entry name" value="ZF_THAP"/>
    <property type="match status" value="1"/>
</dbReference>